<dbReference type="NCBIfam" id="NF045516">
    <property type="entry name" value="GlpR"/>
    <property type="match status" value="1"/>
</dbReference>
<evidence type="ECO:0000313" key="3">
    <source>
        <dbReference type="EMBL" id="MDQ2584612.1"/>
    </source>
</evidence>
<dbReference type="Proteomes" id="UP001225605">
    <property type="component" value="Unassembled WGS sequence"/>
</dbReference>
<dbReference type="InterPro" id="IPR053779">
    <property type="entry name" value="GlpR"/>
</dbReference>
<dbReference type="EMBL" id="NSDM01000004">
    <property type="protein sequence ID" value="MDQ2584612.1"/>
    <property type="molecule type" value="Genomic_DNA"/>
</dbReference>
<reference evidence="3 4" key="1">
    <citation type="submission" date="2017-06" db="EMBL/GenBank/DDBJ databases">
        <title>Cultured bacterium strain Saccharothrix yanglingensis Hhs.015.</title>
        <authorList>
            <person name="Xia Y."/>
        </authorList>
    </citation>
    <scope>NUCLEOTIDE SEQUENCE [LARGE SCALE GENOMIC DNA]</scope>
    <source>
        <strain evidence="3 4">Hhs.015</strain>
    </source>
</reference>
<feature type="transmembrane region" description="Helical" evidence="2">
    <location>
        <begin position="6"/>
        <end position="23"/>
    </location>
</feature>
<evidence type="ECO:0000256" key="2">
    <source>
        <dbReference type="SAM" id="Phobius"/>
    </source>
</evidence>
<keyword evidence="4" id="KW-1185">Reference proteome</keyword>
<keyword evidence="2" id="KW-0472">Membrane</keyword>
<protein>
    <submittedName>
        <fullName evidence="3">Uncharacterized protein</fullName>
    </submittedName>
</protein>
<feature type="compositionally biased region" description="Basic residues" evidence="1">
    <location>
        <begin position="147"/>
        <end position="159"/>
    </location>
</feature>
<organism evidence="3 4">
    <name type="scientific">Saccharothrix yanglingensis</name>
    <dbReference type="NCBI Taxonomy" id="659496"/>
    <lineage>
        <taxon>Bacteria</taxon>
        <taxon>Bacillati</taxon>
        <taxon>Actinomycetota</taxon>
        <taxon>Actinomycetes</taxon>
        <taxon>Pseudonocardiales</taxon>
        <taxon>Pseudonocardiaceae</taxon>
        <taxon>Saccharothrix</taxon>
    </lineage>
</organism>
<feature type="transmembrane region" description="Helical" evidence="2">
    <location>
        <begin position="116"/>
        <end position="136"/>
    </location>
</feature>
<accession>A0ABU0WZ12</accession>
<feature type="transmembrane region" description="Helical" evidence="2">
    <location>
        <begin position="92"/>
        <end position="110"/>
    </location>
</feature>
<proteinExistence type="predicted"/>
<evidence type="ECO:0000256" key="1">
    <source>
        <dbReference type="SAM" id="MobiDB-lite"/>
    </source>
</evidence>
<feature type="compositionally biased region" description="Basic and acidic residues" evidence="1">
    <location>
        <begin position="160"/>
        <end position="181"/>
    </location>
</feature>
<name>A0ABU0WZ12_9PSEU</name>
<feature type="region of interest" description="Disordered" evidence="1">
    <location>
        <begin position="147"/>
        <end position="208"/>
    </location>
</feature>
<gene>
    <name evidence="3" type="ORF">CKY47_11600</name>
</gene>
<keyword evidence="2" id="KW-0812">Transmembrane</keyword>
<dbReference type="RefSeq" id="WP_306745758.1">
    <property type="nucleotide sequence ID" value="NZ_NSDM01000004.1"/>
</dbReference>
<evidence type="ECO:0000313" key="4">
    <source>
        <dbReference type="Proteomes" id="UP001225605"/>
    </source>
</evidence>
<sequence>MPSSLIVVGLVVAWLVVLVPMVARKRADASRGSMEEEYDAMPDAEFDDDEYDEYDEPEADFGHRPYRPGRGGFDPETAAILAQAKYAFRRRVVGTLFLSALVTGVVAGFVHPLVWWAHAAVDVTLVSYLVYLRIQVRVEEDVRARRQARLGRSHRRPARHVGEGAERSAAHHPHDEAEVTDQHGLAPRPRFQHQVRPGTVVVDADDEDPVFVELDGPEALPYRRAVGE</sequence>
<comment type="caution">
    <text evidence="3">The sequence shown here is derived from an EMBL/GenBank/DDBJ whole genome shotgun (WGS) entry which is preliminary data.</text>
</comment>
<keyword evidence="2" id="KW-1133">Transmembrane helix</keyword>